<feature type="chain" id="PRO_5047027177" evidence="2">
    <location>
        <begin position="27"/>
        <end position="109"/>
    </location>
</feature>
<proteinExistence type="predicted"/>
<keyword evidence="4" id="KW-1185">Reference proteome</keyword>
<sequence>MRLRNSLLIGAIAALVTTSAPSVAQAACAGAKLQWHNSDWSGCYAKGSHDLANKTSKKITVSSGYKATLHFRGTKPNGDPVTRPDTYGSGTHTTPMHDNNLIEIVVRKA</sequence>
<evidence type="ECO:0000313" key="4">
    <source>
        <dbReference type="Proteomes" id="UP001589693"/>
    </source>
</evidence>
<accession>A0ABV5ZQL7</accession>
<feature type="signal peptide" evidence="2">
    <location>
        <begin position="1"/>
        <end position="26"/>
    </location>
</feature>
<gene>
    <name evidence="3" type="ORF">ACFFQA_04495</name>
</gene>
<keyword evidence="2" id="KW-0732">Signal</keyword>
<protein>
    <submittedName>
        <fullName evidence="3">Uncharacterized protein</fullName>
    </submittedName>
</protein>
<evidence type="ECO:0000313" key="3">
    <source>
        <dbReference type="EMBL" id="MFB9903189.1"/>
    </source>
</evidence>
<organism evidence="3 4">
    <name type="scientific">Allokutzneria oryzae</name>
    <dbReference type="NCBI Taxonomy" id="1378989"/>
    <lineage>
        <taxon>Bacteria</taxon>
        <taxon>Bacillati</taxon>
        <taxon>Actinomycetota</taxon>
        <taxon>Actinomycetes</taxon>
        <taxon>Pseudonocardiales</taxon>
        <taxon>Pseudonocardiaceae</taxon>
        <taxon>Allokutzneria</taxon>
    </lineage>
</organism>
<dbReference type="EMBL" id="JBHLZU010000003">
    <property type="protein sequence ID" value="MFB9903189.1"/>
    <property type="molecule type" value="Genomic_DNA"/>
</dbReference>
<feature type="compositionally biased region" description="Polar residues" evidence="1">
    <location>
        <begin position="88"/>
        <end position="97"/>
    </location>
</feature>
<comment type="caution">
    <text evidence="3">The sequence shown here is derived from an EMBL/GenBank/DDBJ whole genome shotgun (WGS) entry which is preliminary data.</text>
</comment>
<dbReference type="Proteomes" id="UP001589693">
    <property type="component" value="Unassembled WGS sequence"/>
</dbReference>
<name>A0ABV5ZQL7_9PSEU</name>
<reference evidence="3 4" key="1">
    <citation type="submission" date="2024-09" db="EMBL/GenBank/DDBJ databases">
        <authorList>
            <person name="Sun Q."/>
            <person name="Mori K."/>
        </authorList>
    </citation>
    <scope>NUCLEOTIDE SEQUENCE [LARGE SCALE GENOMIC DNA]</scope>
    <source>
        <strain evidence="3 4">TBRC 7907</strain>
    </source>
</reference>
<dbReference type="RefSeq" id="WP_377850319.1">
    <property type="nucleotide sequence ID" value="NZ_JBHLZU010000003.1"/>
</dbReference>
<evidence type="ECO:0000256" key="2">
    <source>
        <dbReference type="SAM" id="SignalP"/>
    </source>
</evidence>
<feature type="region of interest" description="Disordered" evidence="1">
    <location>
        <begin position="72"/>
        <end position="98"/>
    </location>
</feature>
<evidence type="ECO:0000256" key="1">
    <source>
        <dbReference type="SAM" id="MobiDB-lite"/>
    </source>
</evidence>